<evidence type="ECO:0000313" key="2">
    <source>
        <dbReference type="EMBL" id="JAS03873.1"/>
    </source>
</evidence>
<feature type="compositionally biased region" description="Basic and acidic residues" evidence="1">
    <location>
        <begin position="1"/>
        <end position="10"/>
    </location>
</feature>
<protein>
    <submittedName>
        <fullName evidence="2">Uncharacterized protein</fullName>
    </submittedName>
</protein>
<sequence>MKDAIDKIDFDGLPSSSGTSEIRPVVLKEKFVLKDDKEEDENTNDSEEKGDTDQTVNPKFGPMDGGASEKFVAKYDLTRFRSSDVSINKTEKGLQILGKKRA</sequence>
<feature type="region of interest" description="Disordered" evidence="1">
    <location>
        <begin position="33"/>
        <end position="67"/>
    </location>
</feature>
<accession>A0A194ANS4</accession>
<organism evidence="2">
    <name type="scientific">Pinctada fucata</name>
    <name type="common">Akoya pearl oyster</name>
    <name type="synonym">Pinctada imbricata fucata</name>
    <dbReference type="NCBI Taxonomy" id="50426"/>
    <lineage>
        <taxon>Eukaryota</taxon>
        <taxon>Metazoa</taxon>
        <taxon>Spiralia</taxon>
        <taxon>Lophotrochozoa</taxon>
        <taxon>Mollusca</taxon>
        <taxon>Bivalvia</taxon>
        <taxon>Autobranchia</taxon>
        <taxon>Pteriomorphia</taxon>
        <taxon>Pterioida</taxon>
        <taxon>Pterioidea</taxon>
        <taxon>Pteriidae</taxon>
        <taxon>Pinctada</taxon>
    </lineage>
</organism>
<dbReference type="EMBL" id="GELH01000399">
    <property type="protein sequence ID" value="JAS03873.1"/>
    <property type="molecule type" value="Transcribed_RNA"/>
</dbReference>
<name>A0A194ANS4_PINFU</name>
<dbReference type="EMBL" id="GELH01000400">
    <property type="protein sequence ID" value="JAS03872.1"/>
    <property type="molecule type" value="Transcribed_RNA"/>
</dbReference>
<dbReference type="AlphaFoldDB" id="A0A194ANS4"/>
<proteinExistence type="predicted"/>
<feature type="region of interest" description="Disordered" evidence="1">
    <location>
        <begin position="1"/>
        <end position="21"/>
    </location>
</feature>
<reference evidence="2" key="1">
    <citation type="submission" date="2016-03" db="EMBL/GenBank/DDBJ databases">
        <authorList>
            <person name="Ploux O."/>
        </authorList>
    </citation>
    <scope>NUCLEOTIDE SEQUENCE</scope>
    <source>
        <tissue evidence="2">Mantle</tissue>
    </source>
</reference>
<evidence type="ECO:0000256" key="1">
    <source>
        <dbReference type="SAM" id="MobiDB-lite"/>
    </source>
</evidence>